<dbReference type="STRING" id="688867.SAMN05660236_5340"/>
<keyword evidence="1" id="KW-1133">Transmembrane helix</keyword>
<evidence type="ECO:0008006" key="4">
    <source>
        <dbReference type="Google" id="ProtNLM"/>
    </source>
</evidence>
<proteinExistence type="predicted"/>
<protein>
    <recommendedName>
        <fullName evidence="4">DUF3185 domain-containing protein</fullName>
    </recommendedName>
</protein>
<evidence type="ECO:0000256" key="1">
    <source>
        <dbReference type="SAM" id="Phobius"/>
    </source>
</evidence>
<dbReference type="Proteomes" id="UP000190961">
    <property type="component" value="Unassembled WGS sequence"/>
</dbReference>
<evidence type="ECO:0000313" key="3">
    <source>
        <dbReference type="Proteomes" id="UP000190961"/>
    </source>
</evidence>
<dbReference type="RefSeq" id="WP_079689819.1">
    <property type="nucleotide sequence ID" value="NZ_FUZU01000004.1"/>
</dbReference>
<feature type="transmembrane region" description="Helical" evidence="1">
    <location>
        <begin position="45"/>
        <end position="66"/>
    </location>
</feature>
<organism evidence="2 3">
    <name type="scientific">Ohtaekwangia koreensis</name>
    <dbReference type="NCBI Taxonomy" id="688867"/>
    <lineage>
        <taxon>Bacteria</taxon>
        <taxon>Pseudomonadati</taxon>
        <taxon>Bacteroidota</taxon>
        <taxon>Cytophagia</taxon>
        <taxon>Cytophagales</taxon>
        <taxon>Fulvivirgaceae</taxon>
        <taxon>Ohtaekwangia</taxon>
    </lineage>
</organism>
<keyword evidence="1" id="KW-0472">Membrane</keyword>
<evidence type="ECO:0000313" key="2">
    <source>
        <dbReference type="EMBL" id="SKC87121.1"/>
    </source>
</evidence>
<keyword evidence="3" id="KW-1185">Reference proteome</keyword>
<gene>
    <name evidence="2" type="ORF">SAMN05660236_5340</name>
</gene>
<dbReference type="AlphaFoldDB" id="A0A1T5MFU2"/>
<feature type="transmembrane region" description="Helical" evidence="1">
    <location>
        <begin position="7"/>
        <end position="25"/>
    </location>
</feature>
<dbReference type="OrthoDB" id="1375121at2"/>
<keyword evidence="1" id="KW-0812">Transmembrane</keyword>
<accession>A0A1T5MFU2</accession>
<dbReference type="EMBL" id="FUZU01000004">
    <property type="protein sequence ID" value="SKC87121.1"/>
    <property type="molecule type" value="Genomic_DNA"/>
</dbReference>
<name>A0A1T5MFU2_9BACT</name>
<reference evidence="2 3" key="1">
    <citation type="submission" date="2017-02" db="EMBL/GenBank/DDBJ databases">
        <authorList>
            <person name="Peterson S.W."/>
        </authorList>
    </citation>
    <scope>NUCLEOTIDE SEQUENCE [LARGE SCALE GENOMIC DNA]</scope>
    <source>
        <strain evidence="2 3">DSM 25262</strain>
    </source>
</reference>
<sequence>MKTVGIIVLALGILMTVFTGFNIITKKEVVDVGPIEINKEEKTPIYWSPVTGGILIVAGIVVLVIGQKRS</sequence>